<dbReference type="OrthoDB" id="1523003at2"/>
<dbReference type="GO" id="GO:0046872">
    <property type="term" value="F:metal ion binding"/>
    <property type="evidence" value="ECO:0007669"/>
    <property type="project" value="UniProtKB-KW"/>
</dbReference>
<evidence type="ECO:0000256" key="3">
    <source>
        <dbReference type="ARBA" id="ARBA00022801"/>
    </source>
</evidence>
<dbReference type="GO" id="GO:0016788">
    <property type="term" value="F:hydrolase activity, acting on ester bonds"/>
    <property type="evidence" value="ECO:0007669"/>
    <property type="project" value="InterPro"/>
</dbReference>
<keyword evidence="3" id="KW-0378">Hydrolase</keyword>
<sequence length="399" mass="45837">MIDVYSKACNNSITVKRLLGKIEGSKPGPTMVFFGGIHGNETSGVFALKDVLQAIDPLKVKGTVYGVTGNLKALKVNQRYLEEDLNRLWTKARIQIIKNKEILNDEEKELLELSSVLNHILKTEKPPFYFIDLHTTSSKTLPFITINDALINRKFSKHFPVPIVLGIEEYLNGPLLSYINELGYVSLGFESGQHDDLSSITNNKAFIHLALVFAGILKKEQVPDFSNYYKQLQKQATNIVDVFEVVYLHKIQPFESFSMINGFKSFQAINKDVPIAVSNRKELKAKYKGRIFMPLYQTKGAEGFFIIRRIHPFFLKLSTLLRRIKFDSLLIALPGVSWLNRKGGVLQVNLKVARYFVKSFFHLLGYRNKQITRTHLRLNNRERVAKTKMYKTERWFKQG</sequence>
<dbReference type="SUPFAM" id="SSF53187">
    <property type="entry name" value="Zn-dependent exopeptidases"/>
    <property type="match status" value="1"/>
</dbReference>
<evidence type="ECO:0000256" key="4">
    <source>
        <dbReference type="ARBA" id="ARBA00022833"/>
    </source>
</evidence>
<dbReference type="PANTHER" id="PTHR15162">
    <property type="entry name" value="ASPARTOACYLASE"/>
    <property type="match status" value="1"/>
</dbReference>
<name>A0A2K9PQW4_9FLAO</name>
<dbReference type="Pfam" id="PF24827">
    <property type="entry name" value="AstE_AspA_cat"/>
    <property type="match status" value="1"/>
</dbReference>
<proteinExistence type="predicted"/>
<evidence type="ECO:0000259" key="5">
    <source>
        <dbReference type="Pfam" id="PF24827"/>
    </source>
</evidence>
<dbReference type="InterPro" id="IPR050178">
    <property type="entry name" value="AspA/AstE_fam"/>
</dbReference>
<dbReference type="EMBL" id="CP025791">
    <property type="protein sequence ID" value="AUP79451.1"/>
    <property type="molecule type" value="Genomic_DNA"/>
</dbReference>
<reference evidence="6 7" key="1">
    <citation type="submission" date="2018-01" db="EMBL/GenBank/DDBJ databases">
        <title>Complete genome sequence of Flavivirga eckloniae ECD14 isolated from seaweed Ecklonia cava.</title>
        <authorList>
            <person name="Lee J.H."/>
            <person name="Baik K.S."/>
            <person name="Seong C.N."/>
        </authorList>
    </citation>
    <scope>NUCLEOTIDE SEQUENCE [LARGE SCALE GENOMIC DNA]</scope>
    <source>
        <strain evidence="6 7">ECD14</strain>
    </source>
</reference>
<accession>A0A2K9PQW4</accession>
<keyword evidence="7" id="KW-1185">Reference proteome</keyword>
<protein>
    <submittedName>
        <fullName evidence="6">Aspartoacylase</fullName>
    </submittedName>
</protein>
<dbReference type="PANTHER" id="PTHR15162:SF7">
    <property type="entry name" value="SUCCINYLGLUTAMATE DESUCCINYLASE"/>
    <property type="match status" value="1"/>
</dbReference>
<dbReference type="RefSeq" id="WP_102756106.1">
    <property type="nucleotide sequence ID" value="NZ_CP025791.1"/>
</dbReference>
<evidence type="ECO:0000313" key="7">
    <source>
        <dbReference type="Proteomes" id="UP000235826"/>
    </source>
</evidence>
<comment type="cofactor">
    <cofactor evidence="1">
        <name>Zn(2+)</name>
        <dbReference type="ChEBI" id="CHEBI:29105"/>
    </cofactor>
</comment>
<dbReference type="GO" id="GO:0005829">
    <property type="term" value="C:cytosol"/>
    <property type="evidence" value="ECO:0007669"/>
    <property type="project" value="TreeGrafter"/>
</dbReference>
<evidence type="ECO:0000313" key="6">
    <source>
        <dbReference type="EMBL" id="AUP79451.1"/>
    </source>
</evidence>
<dbReference type="InterPro" id="IPR055438">
    <property type="entry name" value="AstE_AspA_cat"/>
</dbReference>
<evidence type="ECO:0000256" key="2">
    <source>
        <dbReference type="ARBA" id="ARBA00022723"/>
    </source>
</evidence>
<keyword evidence="4" id="KW-0862">Zinc</keyword>
<evidence type="ECO:0000256" key="1">
    <source>
        <dbReference type="ARBA" id="ARBA00001947"/>
    </source>
</evidence>
<organism evidence="6 7">
    <name type="scientific">Flavivirga eckloniae</name>
    <dbReference type="NCBI Taxonomy" id="1803846"/>
    <lineage>
        <taxon>Bacteria</taxon>
        <taxon>Pseudomonadati</taxon>
        <taxon>Bacteroidota</taxon>
        <taxon>Flavobacteriia</taxon>
        <taxon>Flavobacteriales</taxon>
        <taxon>Flavobacteriaceae</taxon>
        <taxon>Flavivirga</taxon>
    </lineage>
</organism>
<dbReference type="AlphaFoldDB" id="A0A2K9PQW4"/>
<dbReference type="Gene3D" id="3.40.630.10">
    <property type="entry name" value="Zn peptidases"/>
    <property type="match status" value="1"/>
</dbReference>
<dbReference type="KEGG" id="fek:C1H87_12330"/>
<feature type="domain" description="Succinylglutamate desuccinylase/Aspartoacylase catalytic" evidence="5">
    <location>
        <begin position="27"/>
        <end position="166"/>
    </location>
</feature>
<dbReference type="Proteomes" id="UP000235826">
    <property type="component" value="Chromosome"/>
</dbReference>
<gene>
    <name evidence="6" type="ORF">C1H87_12330</name>
</gene>
<keyword evidence="2" id="KW-0479">Metal-binding</keyword>